<evidence type="ECO:0000313" key="2">
    <source>
        <dbReference type="EMBL" id="KAG0314217.1"/>
    </source>
</evidence>
<organism evidence="2 3">
    <name type="scientific">Linnemannia gamsii</name>
    <dbReference type="NCBI Taxonomy" id="64522"/>
    <lineage>
        <taxon>Eukaryota</taxon>
        <taxon>Fungi</taxon>
        <taxon>Fungi incertae sedis</taxon>
        <taxon>Mucoromycota</taxon>
        <taxon>Mortierellomycotina</taxon>
        <taxon>Mortierellomycetes</taxon>
        <taxon>Mortierellales</taxon>
        <taxon>Mortierellaceae</taxon>
        <taxon>Linnemannia</taxon>
    </lineage>
</organism>
<sequence length="178" mass="19953">MAETLEPAPGHRSANPMVKPEAKLLHPERASQDPRTDMDSPPMKLLKGMCPEVDKSSLQFKDSKSQMVCGDKDDDGDNDVAHRAKRQKLVEENVGGGGGSGVTTILSQDMAMLKLEHLLALYEVDSSAYQGHAETIAGRSRLRRKAQLDYRSRRRPSRTSRFVIVYCGRVQQYFIIMY</sequence>
<accession>A0A9P6UNN6</accession>
<dbReference type="Proteomes" id="UP000823405">
    <property type="component" value="Unassembled WGS sequence"/>
</dbReference>
<reference evidence="2" key="1">
    <citation type="journal article" date="2020" name="Fungal Divers.">
        <title>Resolving the Mortierellaceae phylogeny through synthesis of multi-gene phylogenetics and phylogenomics.</title>
        <authorList>
            <person name="Vandepol N."/>
            <person name="Liber J."/>
            <person name="Desiro A."/>
            <person name="Na H."/>
            <person name="Kennedy M."/>
            <person name="Barry K."/>
            <person name="Grigoriev I.V."/>
            <person name="Miller A.N."/>
            <person name="O'Donnell K."/>
            <person name="Stajich J.E."/>
            <person name="Bonito G."/>
        </authorList>
    </citation>
    <scope>NUCLEOTIDE SEQUENCE</scope>
    <source>
        <strain evidence="2">NVP60</strain>
    </source>
</reference>
<dbReference type="AlphaFoldDB" id="A0A9P6UNN6"/>
<keyword evidence="3" id="KW-1185">Reference proteome</keyword>
<proteinExistence type="predicted"/>
<protein>
    <submittedName>
        <fullName evidence="2">Uncharacterized protein</fullName>
    </submittedName>
</protein>
<evidence type="ECO:0000256" key="1">
    <source>
        <dbReference type="SAM" id="MobiDB-lite"/>
    </source>
</evidence>
<feature type="region of interest" description="Disordered" evidence="1">
    <location>
        <begin position="1"/>
        <end position="42"/>
    </location>
</feature>
<feature type="compositionally biased region" description="Basic and acidic residues" evidence="1">
    <location>
        <begin position="20"/>
        <end position="38"/>
    </location>
</feature>
<name>A0A9P6UNN6_9FUNG</name>
<dbReference type="EMBL" id="JAAAIN010000459">
    <property type="protein sequence ID" value="KAG0314217.1"/>
    <property type="molecule type" value="Genomic_DNA"/>
</dbReference>
<comment type="caution">
    <text evidence="2">The sequence shown here is derived from an EMBL/GenBank/DDBJ whole genome shotgun (WGS) entry which is preliminary data.</text>
</comment>
<gene>
    <name evidence="2" type="ORF">BGZ97_009500</name>
</gene>
<evidence type="ECO:0000313" key="3">
    <source>
        <dbReference type="Proteomes" id="UP000823405"/>
    </source>
</evidence>